<dbReference type="CDD" id="cd17933">
    <property type="entry name" value="DEXSc_RecD-like"/>
    <property type="match status" value="1"/>
</dbReference>
<comment type="caution">
    <text evidence="4">The sequence shown here is derived from an EMBL/GenBank/DDBJ whole genome shotgun (WGS) entry which is preliminary data.</text>
</comment>
<dbReference type="Pfam" id="PF13245">
    <property type="entry name" value="AAA_19"/>
    <property type="match status" value="1"/>
</dbReference>
<dbReference type="Pfam" id="PF13538">
    <property type="entry name" value="UvrD_C_2"/>
    <property type="match status" value="1"/>
</dbReference>
<keyword evidence="1" id="KW-0547">Nucleotide-binding</keyword>
<dbReference type="InterPro" id="IPR050534">
    <property type="entry name" value="Coronavir_polyprotein_1ab"/>
</dbReference>
<dbReference type="CDD" id="cd18809">
    <property type="entry name" value="SF1_C_RecD"/>
    <property type="match status" value="1"/>
</dbReference>
<gene>
    <name evidence="4" type="ORF">JN00_0365</name>
</gene>
<dbReference type="GO" id="GO:0005524">
    <property type="term" value="F:ATP binding"/>
    <property type="evidence" value="ECO:0007669"/>
    <property type="project" value="UniProtKB-KW"/>
</dbReference>
<keyword evidence="5" id="KW-1185">Reference proteome</keyword>
<name>A0A3M0A7T6_9BACT</name>
<dbReference type="PANTHER" id="PTHR43788:SF6">
    <property type="entry name" value="DNA HELICASE B"/>
    <property type="match status" value="1"/>
</dbReference>
<dbReference type="Proteomes" id="UP000267246">
    <property type="component" value="Unassembled WGS sequence"/>
</dbReference>
<evidence type="ECO:0000256" key="1">
    <source>
        <dbReference type="ARBA" id="ARBA00022741"/>
    </source>
</evidence>
<reference evidence="4 5" key="1">
    <citation type="submission" date="2018-10" db="EMBL/GenBank/DDBJ databases">
        <title>Genomic Encyclopedia of Archaeal and Bacterial Type Strains, Phase II (KMG-II): from individual species to whole genera.</title>
        <authorList>
            <person name="Goeker M."/>
        </authorList>
    </citation>
    <scope>NUCLEOTIDE SEQUENCE [LARGE SCALE GENOMIC DNA]</scope>
    <source>
        <strain evidence="4 5">ATCC 29870</strain>
    </source>
</reference>
<evidence type="ECO:0000313" key="5">
    <source>
        <dbReference type="Proteomes" id="UP000267246"/>
    </source>
</evidence>
<dbReference type="PANTHER" id="PTHR43788">
    <property type="entry name" value="DNA2/NAM7 HELICASE FAMILY MEMBER"/>
    <property type="match status" value="1"/>
</dbReference>
<keyword evidence="2" id="KW-0067">ATP-binding</keyword>
<dbReference type="InterPro" id="IPR027785">
    <property type="entry name" value="UvrD-like_helicase_C"/>
</dbReference>
<protein>
    <submittedName>
        <fullName evidence="4">Exodeoxyribonuclease V alpha subunit</fullName>
    </submittedName>
</protein>
<proteinExistence type="predicted"/>
<dbReference type="EMBL" id="REFI01000007">
    <property type="protein sequence ID" value="RMA78535.1"/>
    <property type="molecule type" value="Genomic_DNA"/>
</dbReference>
<evidence type="ECO:0000313" key="4">
    <source>
        <dbReference type="EMBL" id="RMA78535.1"/>
    </source>
</evidence>
<organism evidence="4 5">
    <name type="scientific">Metamycoplasma subdolum</name>
    <dbReference type="NCBI Taxonomy" id="92407"/>
    <lineage>
        <taxon>Bacteria</taxon>
        <taxon>Bacillati</taxon>
        <taxon>Mycoplasmatota</taxon>
        <taxon>Mycoplasmoidales</taxon>
        <taxon>Metamycoplasmataceae</taxon>
        <taxon>Metamycoplasma</taxon>
    </lineage>
</organism>
<dbReference type="OrthoDB" id="9803432at2"/>
<dbReference type="GO" id="GO:0009338">
    <property type="term" value="C:exodeoxyribonuclease V complex"/>
    <property type="evidence" value="ECO:0007669"/>
    <property type="project" value="TreeGrafter"/>
</dbReference>
<dbReference type="Gene3D" id="3.40.50.300">
    <property type="entry name" value="P-loop containing nucleotide triphosphate hydrolases"/>
    <property type="match status" value="2"/>
</dbReference>
<dbReference type="RefSeq" id="WP_121940838.1">
    <property type="nucleotide sequence ID" value="NZ_CP137846.1"/>
</dbReference>
<dbReference type="AlphaFoldDB" id="A0A3M0A7T6"/>
<sequence length="696" mass="80900">MNASDDFMPTQFQKTFRATGKFERIIFERNNFRLATFRISSVLENPENVVVNSKWKSVVVNIGSEEVELGKNCNVLCECLPDTPKYKNNYSLIELNYVQFNEITAIINILESDDFPEINNFKAQELTEKFGNKILTALAHSTIYNPKDFDLSPDAFNKIRKFLLQNWDYIQEQLNLLINSTKAISYVPISTLYKTLENFFETTGHTRVEVQEFYKYYLKKDRTVTAEKFKQILMTLYKQEKILFFNNKKTITTVQLREEETTICEKLKRIKDKKYSKQFDYFKDSRLDMKQIEAINTALQDNLVMITGSPGTGKTKITNIIINELLTKYSPYSILVVTPTGRATININKMSEIKASTIHSFLEWNPDTNEFYVNEKNSVARECIIIDEFSMVDTHLFYHLLQGLKTNFIDKIILVGDKNQLPAIGPGYLIHDFIEKNIFKTIELTKIYRQEGNKEIIEDAIEVNNGNIPNFLGKKSRFIEVEQSKLSSRIIDELQKLLKLGYTKKDIAILSPMYDLPAGIDKINKDLADFWRKYDNEKPITWKSKFGKEFKLAIDDKVINLVNDPAKKIFNGEIGYISKFTFDKETKELSHITVDFENESSSVSYKIWDFFEKTYPAYCTSVHKYQGSECKVVITVLYQEAKFLLSKKLIYTAMTRAKDLSIVIGEKAALKMGIENDDDSKRETCIKELWEEFNKE</sequence>
<evidence type="ECO:0000256" key="2">
    <source>
        <dbReference type="ARBA" id="ARBA00022840"/>
    </source>
</evidence>
<dbReference type="InterPro" id="IPR027417">
    <property type="entry name" value="P-loop_NTPase"/>
</dbReference>
<dbReference type="GO" id="GO:0017116">
    <property type="term" value="F:single-stranded DNA helicase activity"/>
    <property type="evidence" value="ECO:0007669"/>
    <property type="project" value="TreeGrafter"/>
</dbReference>
<dbReference type="SUPFAM" id="SSF52540">
    <property type="entry name" value="P-loop containing nucleoside triphosphate hydrolases"/>
    <property type="match status" value="1"/>
</dbReference>
<evidence type="ECO:0000259" key="3">
    <source>
        <dbReference type="Pfam" id="PF13538"/>
    </source>
</evidence>
<dbReference type="GO" id="GO:0006310">
    <property type="term" value="P:DNA recombination"/>
    <property type="evidence" value="ECO:0007669"/>
    <property type="project" value="TreeGrafter"/>
</dbReference>
<feature type="domain" description="UvrD-like helicase C-terminal" evidence="3">
    <location>
        <begin position="616"/>
        <end position="664"/>
    </location>
</feature>
<dbReference type="Gene3D" id="2.30.30.940">
    <property type="match status" value="1"/>
</dbReference>
<accession>A0A3M0A7T6</accession>